<dbReference type="EMBL" id="GBRH01182499">
    <property type="protein sequence ID" value="JAE15397.1"/>
    <property type="molecule type" value="Transcribed_RNA"/>
</dbReference>
<sequence>MGIIFIPFENNIFTHSRKKEHIH</sequence>
<proteinExistence type="predicted"/>
<name>A0A0A9FT00_ARUDO</name>
<reference evidence="1" key="1">
    <citation type="submission" date="2014-09" db="EMBL/GenBank/DDBJ databases">
        <authorList>
            <person name="Magalhaes I.L.F."/>
            <person name="Oliveira U."/>
            <person name="Santos F.R."/>
            <person name="Vidigal T.H.D.A."/>
            <person name="Brescovit A.D."/>
            <person name="Santos A.J."/>
        </authorList>
    </citation>
    <scope>NUCLEOTIDE SEQUENCE</scope>
    <source>
        <tissue evidence="1">Shoot tissue taken approximately 20 cm above the soil surface</tissue>
    </source>
</reference>
<dbReference type="AlphaFoldDB" id="A0A0A9FT00"/>
<reference evidence="1" key="2">
    <citation type="journal article" date="2015" name="Data Brief">
        <title>Shoot transcriptome of the giant reed, Arundo donax.</title>
        <authorList>
            <person name="Barrero R.A."/>
            <person name="Guerrero F.D."/>
            <person name="Moolhuijzen P."/>
            <person name="Goolsby J.A."/>
            <person name="Tidwell J."/>
            <person name="Bellgard S.E."/>
            <person name="Bellgard M.I."/>
        </authorList>
    </citation>
    <scope>NUCLEOTIDE SEQUENCE</scope>
    <source>
        <tissue evidence="1">Shoot tissue taken approximately 20 cm above the soil surface</tissue>
    </source>
</reference>
<accession>A0A0A9FT00</accession>
<organism evidence="1">
    <name type="scientific">Arundo donax</name>
    <name type="common">Giant reed</name>
    <name type="synonym">Donax arundinaceus</name>
    <dbReference type="NCBI Taxonomy" id="35708"/>
    <lineage>
        <taxon>Eukaryota</taxon>
        <taxon>Viridiplantae</taxon>
        <taxon>Streptophyta</taxon>
        <taxon>Embryophyta</taxon>
        <taxon>Tracheophyta</taxon>
        <taxon>Spermatophyta</taxon>
        <taxon>Magnoliopsida</taxon>
        <taxon>Liliopsida</taxon>
        <taxon>Poales</taxon>
        <taxon>Poaceae</taxon>
        <taxon>PACMAD clade</taxon>
        <taxon>Arundinoideae</taxon>
        <taxon>Arundineae</taxon>
        <taxon>Arundo</taxon>
    </lineage>
</organism>
<protein>
    <submittedName>
        <fullName evidence="1">Uncharacterized protein</fullName>
    </submittedName>
</protein>
<evidence type="ECO:0000313" key="1">
    <source>
        <dbReference type="EMBL" id="JAE15397.1"/>
    </source>
</evidence>